<dbReference type="GO" id="GO:0008375">
    <property type="term" value="F:acetylglucosaminyltransferase activity"/>
    <property type="evidence" value="ECO:0007669"/>
    <property type="project" value="TreeGrafter"/>
</dbReference>
<dbReference type="GO" id="GO:0006487">
    <property type="term" value="P:protein N-linked glycosylation"/>
    <property type="evidence" value="ECO:0007669"/>
    <property type="project" value="TreeGrafter"/>
</dbReference>
<name>A0A9W9Z9P0_9CNID</name>
<dbReference type="PANTHER" id="PTHR12062:SF33">
    <property type="entry name" value="ALPHA-1,6-MANNOSYL-GLYCOPROTEIN 4-BETA-N-ACETYLGLUCOSAMINYLTRANSFERASE-LIKE"/>
    <property type="match status" value="1"/>
</dbReference>
<feature type="domain" description="MGAT4 conserved region" evidence="2">
    <location>
        <begin position="84"/>
        <end position="313"/>
    </location>
</feature>
<dbReference type="Proteomes" id="UP001163046">
    <property type="component" value="Unassembled WGS sequence"/>
</dbReference>
<dbReference type="OrthoDB" id="2016523at2759"/>
<sequence length="478" mass="54824">MNCIRRLNRRQLPMKLVLLLMTTGYIFVAFILAAHCREDPSSGHAIAKTLEPKPQNCTKFQDYLSREQSNSLCPRNEVLRSSKVNRLGKYPQKYRHLTIGITSISRPAGANYLIQTIQSLLESMNDAERNQAFIVVFLADFDETLKMATANTLSELFHKEIEEDFLHVIEAFPQYYPKLSKLKVKFGDSQDRTKWRSKQNIDFAFLMCYCQDLSHYYLHVEDDVTASPSLFGKLNDFMKSQTKPWPMLDLSAMGHVAKIYYSKDLGNIASYFYLMYDEMPVDWLIEHWRKIKGGDQLILPAASFFEHEGKRSSLSENKLRDEAKYFDLYDHKYKGLNPPASLFSSISSNIGQPQEAYTSGIGYFWGKHVQINGSVTVRFDSVVNVKQVFVDTGSNLALKDWLKVGVLQASFVSTQSHNPVSRENISSNCENFETIAPFVKGKANITLTNSQGIECLRILVTQNQAQWLFLREIDVWQE</sequence>
<dbReference type="Pfam" id="PF04666">
    <property type="entry name" value="MGAT4_cons"/>
    <property type="match status" value="1"/>
</dbReference>
<dbReference type="EMBL" id="MU826373">
    <property type="protein sequence ID" value="KAJ7377746.1"/>
    <property type="molecule type" value="Genomic_DNA"/>
</dbReference>
<organism evidence="3 4">
    <name type="scientific">Desmophyllum pertusum</name>
    <dbReference type="NCBI Taxonomy" id="174260"/>
    <lineage>
        <taxon>Eukaryota</taxon>
        <taxon>Metazoa</taxon>
        <taxon>Cnidaria</taxon>
        <taxon>Anthozoa</taxon>
        <taxon>Hexacorallia</taxon>
        <taxon>Scleractinia</taxon>
        <taxon>Caryophylliina</taxon>
        <taxon>Caryophylliidae</taxon>
        <taxon>Desmophyllum</taxon>
    </lineage>
</organism>
<dbReference type="AlphaFoldDB" id="A0A9W9Z9P0"/>
<gene>
    <name evidence="3" type="primary">MGAT4C_5</name>
    <name evidence="3" type="ORF">OS493_026882</name>
</gene>
<comment type="caution">
    <text evidence="3">The sequence shown here is derived from an EMBL/GenBank/DDBJ whole genome shotgun (WGS) entry which is preliminary data.</text>
</comment>
<proteinExistence type="predicted"/>
<accession>A0A9W9Z9P0</accession>
<protein>
    <submittedName>
        <fullName evidence="3">Alpha-1,3-mannosyl-glycoprotein 4-beta-N-acetylglucosaminyltransferase C</fullName>
    </submittedName>
</protein>
<evidence type="ECO:0000313" key="3">
    <source>
        <dbReference type="EMBL" id="KAJ7377746.1"/>
    </source>
</evidence>
<keyword evidence="1" id="KW-0812">Transmembrane</keyword>
<dbReference type="InterPro" id="IPR006759">
    <property type="entry name" value="Glyco_transf_54"/>
</dbReference>
<dbReference type="PANTHER" id="PTHR12062">
    <property type="entry name" value="N-ACETYLGLUCOSAMINYLTRANSFERASE VI"/>
    <property type="match status" value="1"/>
</dbReference>
<evidence type="ECO:0000259" key="2">
    <source>
        <dbReference type="Pfam" id="PF04666"/>
    </source>
</evidence>
<keyword evidence="4" id="KW-1185">Reference proteome</keyword>
<evidence type="ECO:0000256" key="1">
    <source>
        <dbReference type="SAM" id="Phobius"/>
    </source>
</evidence>
<dbReference type="InterPro" id="IPR057279">
    <property type="entry name" value="MGAT4"/>
</dbReference>
<reference evidence="3" key="1">
    <citation type="submission" date="2023-01" db="EMBL/GenBank/DDBJ databases">
        <title>Genome assembly of the deep-sea coral Lophelia pertusa.</title>
        <authorList>
            <person name="Herrera S."/>
            <person name="Cordes E."/>
        </authorList>
    </citation>
    <scope>NUCLEOTIDE SEQUENCE</scope>
    <source>
        <strain evidence="3">USNM1676648</strain>
        <tissue evidence="3">Polyp</tissue>
    </source>
</reference>
<keyword evidence="1" id="KW-1133">Transmembrane helix</keyword>
<feature type="transmembrane region" description="Helical" evidence="1">
    <location>
        <begin position="12"/>
        <end position="34"/>
    </location>
</feature>
<evidence type="ECO:0000313" key="4">
    <source>
        <dbReference type="Proteomes" id="UP001163046"/>
    </source>
</evidence>
<keyword evidence="1" id="KW-0472">Membrane</keyword>